<keyword evidence="2" id="KW-0812">Transmembrane</keyword>
<evidence type="ECO:0000313" key="8">
    <source>
        <dbReference type="Proteomes" id="UP000515312"/>
    </source>
</evidence>
<dbReference type="RefSeq" id="WP_186742987.1">
    <property type="nucleotide sequence ID" value="NZ_CP060394.1"/>
</dbReference>
<dbReference type="SUPFAM" id="SSF74653">
    <property type="entry name" value="TolA/TonB C-terminal domain"/>
    <property type="match status" value="1"/>
</dbReference>
<reference evidence="7 8" key="1">
    <citation type="submission" date="2020-08" db="EMBL/GenBank/DDBJ databases">
        <title>Edaphobacter telluris sp. nov. and Acidobacterium dinghuensis sp. nov., two acidobacteria isolated from forest soil.</title>
        <authorList>
            <person name="Fu J."/>
            <person name="Qiu L."/>
        </authorList>
    </citation>
    <scope>NUCLEOTIDE SEQUENCE [LARGE SCALE GENOMIC DNA]</scope>
    <source>
        <strain evidence="7">4Y35</strain>
    </source>
</reference>
<gene>
    <name evidence="7" type="ORF">H7849_23955</name>
</gene>
<dbReference type="InterPro" id="IPR037682">
    <property type="entry name" value="TonB_C"/>
</dbReference>
<dbReference type="NCBIfam" id="TIGR01352">
    <property type="entry name" value="tonB_Cterm"/>
    <property type="match status" value="1"/>
</dbReference>
<evidence type="ECO:0000256" key="4">
    <source>
        <dbReference type="ARBA" id="ARBA00023136"/>
    </source>
</evidence>
<keyword evidence="5" id="KW-0732">Signal</keyword>
<evidence type="ECO:0000256" key="3">
    <source>
        <dbReference type="ARBA" id="ARBA00022989"/>
    </source>
</evidence>
<dbReference type="AlphaFoldDB" id="A0A7G8BHL0"/>
<accession>A0A7G8BHL0</accession>
<comment type="subcellular location">
    <subcellularLocation>
        <location evidence="1">Membrane</location>
        <topology evidence="1">Single-pass membrane protein</topology>
    </subcellularLocation>
</comment>
<dbReference type="GO" id="GO:0016020">
    <property type="term" value="C:membrane"/>
    <property type="evidence" value="ECO:0007669"/>
    <property type="project" value="UniProtKB-SubCell"/>
</dbReference>
<evidence type="ECO:0000256" key="1">
    <source>
        <dbReference type="ARBA" id="ARBA00004167"/>
    </source>
</evidence>
<dbReference type="Pfam" id="PF03544">
    <property type="entry name" value="TonB_C"/>
    <property type="match status" value="1"/>
</dbReference>
<keyword evidence="4" id="KW-0472">Membrane</keyword>
<dbReference type="KEGG" id="adin:H7849_23955"/>
<dbReference type="GO" id="GO:0055085">
    <property type="term" value="P:transmembrane transport"/>
    <property type="evidence" value="ECO:0007669"/>
    <property type="project" value="InterPro"/>
</dbReference>
<evidence type="ECO:0000259" key="6">
    <source>
        <dbReference type="Pfam" id="PF03544"/>
    </source>
</evidence>
<dbReference type="Gene3D" id="3.30.1150.10">
    <property type="match status" value="1"/>
</dbReference>
<dbReference type="EMBL" id="CP060394">
    <property type="protein sequence ID" value="QNI32030.1"/>
    <property type="molecule type" value="Genomic_DNA"/>
</dbReference>
<organism evidence="7 8">
    <name type="scientific">Alloacidobacterium dinghuense</name>
    <dbReference type="NCBI Taxonomy" id="2763107"/>
    <lineage>
        <taxon>Bacteria</taxon>
        <taxon>Pseudomonadati</taxon>
        <taxon>Acidobacteriota</taxon>
        <taxon>Terriglobia</taxon>
        <taxon>Terriglobales</taxon>
        <taxon>Acidobacteriaceae</taxon>
        <taxon>Alloacidobacterium</taxon>
    </lineage>
</organism>
<keyword evidence="3" id="KW-1133">Transmembrane helix</keyword>
<dbReference type="PROSITE" id="PS51257">
    <property type="entry name" value="PROKAR_LIPOPROTEIN"/>
    <property type="match status" value="1"/>
</dbReference>
<keyword evidence="8" id="KW-1185">Reference proteome</keyword>
<proteinExistence type="predicted"/>
<dbReference type="InterPro" id="IPR006260">
    <property type="entry name" value="TonB/TolA_C"/>
</dbReference>
<protein>
    <submittedName>
        <fullName evidence="7">TonB family protein</fullName>
    </submittedName>
</protein>
<feature type="domain" description="TonB C-terminal" evidence="6">
    <location>
        <begin position="39"/>
        <end position="111"/>
    </location>
</feature>
<name>A0A7G8BHL0_9BACT</name>
<evidence type="ECO:0000256" key="2">
    <source>
        <dbReference type="ARBA" id="ARBA00022692"/>
    </source>
</evidence>
<sequence length="141" mass="15386">MIFRMALRPASLSLLLFACATACTAQKCKGMEIKHDSPIQYPNAARAAKVQGEVVLQIHIATDGTVTADITSGPSVLAESAKRFVENWTVSWPEKDPPTACAPVLRVSYKLKEDTFSVKEKLPTHILVEAPPIETNEPSPR</sequence>
<feature type="signal peptide" evidence="5">
    <location>
        <begin position="1"/>
        <end position="25"/>
    </location>
</feature>
<evidence type="ECO:0000256" key="5">
    <source>
        <dbReference type="SAM" id="SignalP"/>
    </source>
</evidence>
<dbReference type="Proteomes" id="UP000515312">
    <property type="component" value="Chromosome"/>
</dbReference>
<feature type="chain" id="PRO_5029001523" evidence="5">
    <location>
        <begin position="26"/>
        <end position="141"/>
    </location>
</feature>
<evidence type="ECO:0000313" key="7">
    <source>
        <dbReference type="EMBL" id="QNI32030.1"/>
    </source>
</evidence>